<comment type="caution">
    <text evidence="1">The sequence shown here is derived from an EMBL/GenBank/DDBJ whole genome shotgun (WGS) entry which is preliminary data.</text>
</comment>
<sequence>HDEKLASDICYKEIRPQIPNAFAPKCFRDLVQRCCHPNPLKRPKAKHLKYILDHWYQCANGTLSHNSKCMKIMNEFLRADEQISMLLQEEEMFEQRVEMEKFTSRLLDFKLNSGSTTEITTLTEIEDNLKMKQ</sequence>
<evidence type="ECO:0000313" key="2">
    <source>
        <dbReference type="Proteomes" id="UP000789860"/>
    </source>
</evidence>
<feature type="non-terminal residue" evidence="1">
    <location>
        <position position="1"/>
    </location>
</feature>
<reference evidence="1" key="1">
    <citation type="submission" date="2021-06" db="EMBL/GenBank/DDBJ databases">
        <authorList>
            <person name="Kallberg Y."/>
            <person name="Tangrot J."/>
            <person name="Rosling A."/>
        </authorList>
    </citation>
    <scope>NUCLEOTIDE SEQUENCE</scope>
    <source>
        <strain evidence="1">AU212A</strain>
    </source>
</reference>
<keyword evidence="2" id="KW-1185">Reference proteome</keyword>
<gene>
    <name evidence="1" type="ORF">SCALOS_LOCUS8015</name>
</gene>
<proteinExistence type="predicted"/>
<dbReference type="Proteomes" id="UP000789860">
    <property type="component" value="Unassembled WGS sequence"/>
</dbReference>
<accession>A0ACA9N4G1</accession>
<organism evidence="1 2">
    <name type="scientific">Scutellospora calospora</name>
    <dbReference type="NCBI Taxonomy" id="85575"/>
    <lineage>
        <taxon>Eukaryota</taxon>
        <taxon>Fungi</taxon>
        <taxon>Fungi incertae sedis</taxon>
        <taxon>Mucoromycota</taxon>
        <taxon>Glomeromycotina</taxon>
        <taxon>Glomeromycetes</taxon>
        <taxon>Diversisporales</taxon>
        <taxon>Gigasporaceae</taxon>
        <taxon>Scutellospora</taxon>
    </lineage>
</organism>
<name>A0ACA9N4G1_9GLOM</name>
<protein>
    <submittedName>
        <fullName evidence="1">11692_t:CDS:1</fullName>
    </submittedName>
</protein>
<dbReference type="EMBL" id="CAJVPM010019928">
    <property type="protein sequence ID" value="CAG8632365.1"/>
    <property type="molecule type" value="Genomic_DNA"/>
</dbReference>
<evidence type="ECO:0000313" key="1">
    <source>
        <dbReference type="EMBL" id="CAG8632365.1"/>
    </source>
</evidence>